<dbReference type="Proteomes" id="UP001054945">
    <property type="component" value="Unassembled WGS sequence"/>
</dbReference>
<dbReference type="EMBL" id="BPLR01008368">
    <property type="protein sequence ID" value="GIY24211.1"/>
    <property type="molecule type" value="Genomic_DNA"/>
</dbReference>
<evidence type="ECO:0000313" key="2">
    <source>
        <dbReference type="Proteomes" id="UP001054945"/>
    </source>
</evidence>
<gene>
    <name evidence="1" type="ORF">CEXT_300271</name>
</gene>
<proteinExistence type="predicted"/>
<reference evidence="1 2" key="1">
    <citation type="submission" date="2021-06" db="EMBL/GenBank/DDBJ databases">
        <title>Caerostris extrusa draft genome.</title>
        <authorList>
            <person name="Kono N."/>
            <person name="Arakawa K."/>
        </authorList>
    </citation>
    <scope>NUCLEOTIDE SEQUENCE [LARGE SCALE GENOMIC DNA]</scope>
</reference>
<evidence type="ECO:0000313" key="1">
    <source>
        <dbReference type="EMBL" id="GIY24211.1"/>
    </source>
</evidence>
<sequence>MSNPGSARKILWKNHDIIHDVKGFKEDVKAKCPHNVIHGVKGFKEDVTAKNAIMSFMVLLFGDTNQENGDLRSKEWPQMPLPAGLDLLKISCWRKADLWYLTALSPSRVPGDFSLPRRVKWTVATRSKGRLSDVNDGLLYFLPELPSNRKGTQKGITTRSLSIPRKCLGGCSFLTSKWITSSKCSLSLSRISFLIQFIIGGRFYT</sequence>
<accession>A0AAV4RTD6</accession>
<comment type="caution">
    <text evidence="1">The sequence shown here is derived from an EMBL/GenBank/DDBJ whole genome shotgun (WGS) entry which is preliminary data.</text>
</comment>
<protein>
    <submittedName>
        <fullName evidence="1">Uncharacterized protein</fullName>
    </submittedName>
</protein>
<keyword evidence="2" id="KW-1185">Reference proteome</keyword>
<organism evidence="1 2">
    <name type="scientific">Caerostris extrusa</name>
    <name type="common">Bark spider</name>
    <name type="synonym">Caerostris bankana</name>
    <dbReference type="NCBI Taxonomy" id="172846"/>
    <lineage>
        <taxon>Eukaryota</taxon>
        <taxon>Metazoa</taxon>
        <taxon>Ecdysozoa</taxon>
        <taxon>Arthropoda</taxon>
        <taxon>Chelicerata</taxon>
        <taxon>Arachnida</taxon>
        <taxon>Araneae</taxon>
        <taxon>Araneomorphae</taxon>
        <taxon>Entelegynae</taxon>
        <taxon>Araneoidea</taxon>
        <taxon>Araneidae</taxon>
        <taxon>Caerostris</taxon>
    </lineage>
</organism>
<name>A0AAV4RTD6_CAEEX</name>
<dbReference type="AlphaFoldDB" id="A0AAV4RTD6"/>